<evidence type="ECO:0000313" key="2">
    <source>
        <dbReference type="Proteomes" id="UP001595755"/>
    </source>
</evidence>
<reference evidence="2" key="1">
    <citation type="journal article" date="2019" name="Int. J. Syst. Evol. Microbiol.">
        <title>The Global Catalogue of Microorganisms (GCM) 10K type strain sequencing project: providing services to taxonomists for standard genome sequencing and annotation.</title>
        <authorList>
            <consortium name="The Broad Institute Genomics Platform"/>
            <consortium name="The Broad Institute Genome Sequencing Center for Infectious Disease"/>
            <person name="Wu L."/>
            <person name="Ma J."/>
        </authorList>
    </citation>
    <scope>NUCLEOTIDE SEQUENCE [LARGE SCALE GENOMIC DNA]</scope>
    <source>
        <strain evidence="2">CGMCC 4.1641</strain>
    </source>
</reference>
<name>A0ABV8SDC0_9BACL</name>
<proteinExistence type="predicted"/>
<dbReference type="Proteomes" id="UP001595755">
    <property type="component" value="Unassembled WGS sequence"/>
</dbReference>
<comment type="caution">
    <text evidence="1">The sequence shown here is derived from an EMBL/GenBank/DDBJ whole genome shotgun (WGS) entry which is preliminary data.</text>
</comment>
<dbReference type="Gene3D" id="3.40.50.300">
    <property type="entry name" value="P-loop containing nucleotide triphosphate hydrolases"/>
    <property type="match status" value="1"/>
</dbReference>
<evidence type="ECO:0008006" key="3">
    <source>
        <dbReference type="Google" id="ProtNLM"/>
    </source>
</evidence>
<dbReference type="RefSeq" id="WP_378127309.1">
    <property type="nucleotide sequence ID" value="NZ_JBHSED010000038.1"/>
</dbReference>
<keyword evidence="2" id="KW-1185">Reference proteome</keyword>
<organism evidence="1 2">
    <name type="scientific">Cohnella boryungensis</name>
    <dbReference type="NCBI Taxonomy" id="768479"/>
    <lineage>
        <taxon>Bacteria</taxon>
        <taxon>Bacillati</taxon>
        <taxon>Bacillota</taxon>
        <taxon>Bacilli</taxon>
        <taxon>Bacillales</taxon>
        <taxon>Paenibacillaceae</taxon>
        <taxon>Cohnella</taxon>
    </lineage>
</organism>
<dbReference type="InterPro" id="IPR027417">
    <property type="entry name" value="P-loop_NTPase"/>
</dbReference>
<accession>A0ABV8SDC0</accession>
<gene>
    <name evidence="1" type="ORF">ACFO1S_18475</name>
</gene>
<protein>
    <recommendedName>
        <fullName evidence="3">DNA helicase</fullName>
    </recommendedName>
</protein>
<evidence type="ECO:0000313" key="1">
    <source>
        <dbReference type="EMBL" id="MFC4305422.1"/>
    </source>
</evidence>
<dbReference type="SUPFAM" id="SSF52540">
    <property type="entry name" value="P-loop containing nucleoside triphosphate hydrolases"/>
    <property type="match status" value="1"/>
</dbReference>
<dbReference type="EMBL" id="JBHSED010000038">
    <property type="protein sequence ID" value="MFC4305422.1"/>
    <property type="molecule type" value="Genomic_DNA"/>
</dbReference>
<sequence>MNMDHGEKGVHDELIIQSVAGSGKTSVALHRVAYLHRSENQEDEALPYVRNSDIRKRSTADRTFLSFDAEIWYIPFN</sequence>